<dbReference type="GO" id="GO:0003700">
    <property type="term" value="F:DNA-binding transcription factor activity"/>
    <property type="evidence" value="ECO:0007669"/>
    <property type="project" value="InterPro"/>
</dbReference>
<keyword evidence="3" id="KW-0238">DNA-binding</keyword>
<name>A0AAV5P167_9VIBR</name>
<dbReference type="PRINTS" id="PR00040">
    <property type="entry name" value="HTHMERR"/>
</dbReference>
<dbReference type="EMBL" id="BSNX01000075">
    <property type="protein sequence ID" value="GLQ76462.1"/>
    <property type="molecule type" value="Genomic_DNA"/>
</dbReference>
<dbReference type="PROSITE" id="PS50937">
    <property type="entry name" value="HTH_MERR_2"/>
    <property type="match status" value="1"/>
</dbReference>
<proteinExistence type="predicted"/>
<protein>
    <submittedName>
        <fullName evidence="7">MerR family transcriptional regulator</fullName>
    </submittedName>
</protein>
<reference evidence="8" key="1">
    <citation type="journal article" date="2019" name="Int. J. Syst. Evol. Microbiol.">
        <title>The Global Catalogue of Microorganisms (GCM) 10K type strain sequencing project: providing services to taxonomists for standard genome sequencing and annotation.</title>
        <authorList>
            <consortium name="The Broad Institute Genomics Platform"/>
            <consortium name="The Broad Institute Genome Sequencing Center for Infectious Disease"/>
            <person name="Wu L."/>
            <person name="Ma J."/>
        </authorList>
    </citation>
    <scope>NUCLEOTIDE SEQUENCE [LARGE SCALE GENOMIC DNA]</scope>
    <source>
        <strain evidence="8">NBRC 15640</strain>
    </source>
</reference>
<dbReference type="RefSeq" id="WP_126609066.1">
    <property type="nucleotide sequence ID" value="NZ_AP025145.1"/>
</dbReference>
<organism evidence="7 8">
    <name type="scientific">Vibrio penaeicida</name>
    <dbReference type="NCBI Taxonomy" id="104609"/>
    <lineage>
        <taxon>Bacteria</taxon>
        <taxon>Pseudomonadati</taxon>
        <taxon>Pseudomonadota</taxon>
        <taxon>Gammaproteobacteria</taxon>
        <taxon>Vibrionales</taxon>
        <taxon>Vibrionaceae</taxon>
        <taxon>Vibrio</taxon>
    </lineage>
</organism>
<keyword evidence="4" id="KW-0804">Transcription</keyword>
<evidence type="ECO:0000256" key="2">
    <source>
        <dbReference type="ARBA" id="ARBA00023015"/>
    </source>
</evidence>
<keyword evidence="1" id="KW-0678">Repressor</keyword>
<dbReference type="Pfam" id="PF13411">
    <property type="entry name" value="MerR_1"/>
    <property type="match status" value="1"/>
</dbReference>
<feature type="coiled-coil region" evidence="5">
    <location>
        <begin position="79"/>
        <end position="108"/>
    </location>
</feature>
<dbReference type="InterPro" id="IPR047057">
    <property type="entry name" value="MerR_fam"/>
</dbReference>
<sequence>MYIGELSKKTGVSVKAIRHYEEIALIKSPQRDGKYRVYDDSYVQVLSMIKAAKGLGFTLEELRTIAKAKSQEGLVPMDLLKAELQKKRTNILIKKAELEKRLEEMDELEISVQHYNQCLLENINQ</sequence>
<evidence type="ECO:0000256" key="5">
    <source>
        <dbReference type="SAM" id="Coils"/>
    </source>
</evidence>
<gene>
    <name evidence="7" type="primary">zntR_2</name>
    <name evidence="7" type="ORF">GCM10007932_58250</name>
</gene>
<evidence type="ECO:0000256" key="1">
    <source>
        <dbReference type="ARBA" id="ARBA00022491"/>
    </source>
</evidence>
<dbReference type="GO" id="GO:0003677">
    <property type="term" value="F:DNA binding"/>
    <property type="evidence" value="ECO:0007669"/>
    <property type="project" value="UniProtKB-KW"/>
</dbReference>
<keyword evidence="2" id="KW-0805">Transcription regulation</keyword>
<evidence type="ECO:0000256" key="3">
    <source>
        <dbReference type="ARBA" id="ARBA00023125"/>
    </source>
</evidence>
<dbReference type="InterPro" id="IPR000551">
    <property type="entry name" value="MerR-type_HTH_dom"/>
</dbReference>
<comment type="caution">
    <text evidence="7">The sequence shown here is derived from an EMBL/GenBank/DDBJ whole genome shotgun (WGS) entry which is preliminary data.</text>
</comment>
<dbReference type="PANTHER" id="PTHR30204">
    <property type="entry name" value="REDOX-CYCLING DRUG-SENSING TRANSCRIPTIONAL ACTIVATOR SOXR"/>
    <property type="match status" value="1"/>
</dbReference>
<keyword evidence="5" id="KW-0175">Coiled coil</keyword>
<dbReference type="SMART" id="SM00422">
    <property type="entry name" value="HTH_MERR"/>
    <property type="match status" value="1"/>
</dbReference>
<accession>A0AAV5P167</accession>
<dbReference type="AlphaFoldDB" id="A0AAV5P167"/>
<dbReference type="Proteomes" id="UP001156690">
    <property type="component" value="Unassembled WGS sequence"/>
</dbReference>
<dbReference type="InterPro" id="IPR009061">
    <property type="entry name" value="DNA-bd_dom_put_sf"/>
</dbReference>
<keyword evidence="8" id="KW-1185">Reference proteome</keyword>
<evidence type="ECO:0000259" key="6">
    <source>
        <dbReference type="PROSITE" id="PS50937"/>
    </source>
</evidence>
<evidence type="ECO:0000313" key="8">
    <source>
        <dbReference type="Proteomes" id="UP001156690"/>
    </source>
</evidence>
<dbReference type="Gene3D" id="1.10.1660.10">
    <property type="match status" value="1"/>
</dbReference>
<dbReference type="PANTHER" id="PTHR30204:SF69">
    <property type="entry name" value="MERR-FAMILY TRANSCRIPTIONAL REGULATOR"/>
    <property type="match status" value="1"/>
</dbReference>
<evidence type="ECO:0000313" key="7">
    <source>
        <dbReference type="EMBL" id="GLQ76462.1"/>
    </source>
</evidence>
<dbReference type="SUPFAM" id="SSF46955">
    <property type="entry name" value="Putative DNA-binding domain"/>
    <property type="match status" value="1"/>
</dbReference>
<feature type="domain" description="HTH merR-type" evidence="6">
    <location>
        <begin position="1"/>
        <end position="68"/>
    </location>
</feature>
<evidence type="ECO:0000256" key="4">
    <source>
        <dbReference type="ARBA" id="ARBA00023163"/>
    </source>
</evidence>